<dbReference type="InterPro" id="IPR033891">
    <property type="entry name" value="TTC38"/>
</dbReference>
<name>A0A7D9K0H2_PARCT</name>
<organism evidence="3 4">
    <name type="scientific">Paramuricea clavata</name>
    <name type="common">Red gorgonian</name>
    <name type="synonym">Violescent sea-whip</name>
    <dbReference type="NCBI Taxonomy" id="317549"/>
    <lineage>
        <taxon>Eukaryota</taxon>
        <taxon>Metazoa</taxon>
        <taxon>Cnidaria</taxon>
        <taxon>Anthozoa</taxon>
        <taxon>Octocorallia</taxon>
        <taxon>Malacalcyonacea</taxon>
        <taxon>Plexauridae</taxon>
        <taxon>Paramuricea</taxon>
    </lineage>
</organism>
<reference evidence="3" key="1">
    <citation type="submission" date="2020-04" db="EMBL/GenBank/DDBJ databases">
        <authorList>
            <person name="Alioto T."/>
            <person name="Alioto T."/>
            <person name="Gomez Garrido J."/>
        </authorList>
    </citation>
    <scope>NUCLEOTIDE SEQUENCE</scope>
    <source>
        <strain evidence="3">A484AB</strain>
    </source>
</reference>
<keyword evidence="2" id="KW-0802">TPR repeat</keyword>
<protein>
    <submittedName>
        <fullName evidence="3">Uncharacterized protein</fullName>
    </submittedName>
</protein>
<sequence length="104" mass="11828">ERQGTNSDVTKEVGLKMCEAFEYFDKEDYAKSTELLAPLKYKFVKVGGSNAQRDVFHLLLIHSAMRSPLKSHQCLARSLLAERKAKKENSPMTDRLMLKAVAMH</sequence>
<gene>
    <name evidence="3" type="ORF">PACLA_8A038366</name>
</gene>
<dbReference type="EMBL" id="CACRXK020024342">
    <property type="protein sequence ID" value="CAB4038549.1"/>
    <property type="molecule type" value="Genomic_DNA"/>
</dbReference>
<accession>A0A7D9K0H2</accession>
<keyword evidence="4" id="KW-1185">Reference proteome</keyword>
<dbReference type="OrthoDB" id="1427555at2759"/>
<keyword evidence="1" id="KW-0677">Repeat</keyword>
<dbReference type="PANTHER" id="PTHR16263:SF4">
    <property type="entry name" value="TETRATRICOPEPTIDE REPEAT PROTEIN 38"/>
    <property type="match status" value="1"/>
</dbReference>
<evidence type="ECO:0000256" key="2">
    <source>
        <dbReference type="ARBA" id="ARBA00022803"/>
    </source>
</evidence>
<feature type="non-terminal residue" evidence="3">
    <location>
        <position position="1"/>
    </location>
</feature>
<evidence type="ECO:0000256" key="1">
    <source>
        <dbReference type="ARBA" id="ARBA00022737"/>
    </source>
</evidence>
<dbReference type="PANTHER" id="PTHR16263">
    <property type="entry name" value="TETRATRICOPEPTIDE REPEAT PROTEIN 38"/>
    <property type="match status" value="1"/>
</dbReference>
<comment type="caution">
    <text evidence="3">The sequence shown here is derived from an EMBL/GenBank/DDBJ whole genome shotgun (WGS) entry which is preliminary data.</text>
</comment>
<evidence type="ECO:0000313" key="3">
    <source>
        <dbReference type="EMBL" id="CAB4038549.1"/>
    </source>
</evidence>
<dbReference type="AlphaFoldDB" id="A0A7D9K0H2"/>
<proteinExistence type="predicted"/>
<evidence type="ECO:0000313" key="4">
    <source>
        <dbReference type="Proteomes" id="UP001152795"/>
    </source>
</evidence>
<dbReference type="Proteomes" id="UP001152795">
    <property type="component" value="Unassembled WGS sequence"/>
</dbReference>